<comment type="caution">
    <text evidence="4">The sequence shown here is derived from an EMBL/GenBank/DDBJ whole genome shotgun (WGS) entry which is preliminary data.</text>
</comment>
<keyword evidence="2" id="KW-1133">Transmembrane helix</keyword>
<gene>
    <name evidence="4" type="ORF">DWX78_09700</name>
</gene>
<dbReference type="InterPro" id="IPR007621">
    <property type="entry name" value="TPM_dom"/>
</dbReference>
<evidence type="ECO:0000256" key="2">
    <source>
        <dbReference type="SAM" id="Phobius"/>
    </source>
</evidence>
<proteinExistence type="predicted"/>
<dbReference type="Proteomes" id="UP000285981">
    <property type="component" value="Unassembled WGS sequence"/>
</dbReference>
<reference evidence="4 5" key="1">
    <citation type="submission" date="2018-08" db="EMBL/GenBank/DDBJ databases">
        <title>A genome reference for cultivated species of the human gut microbiota.</title>
        <authorList>
            <person name="Zou Y."/>
            <person name="Xue W."/>
            <person name="Luo G."/>
        </authorList>
    </citation>
    <scope>NUCLEOTIDE SEQUENCE [LARGE SCALE GENOMIC DNA]</scope>
    <source>
        <strain evidence="4 5">AF21-25</strain>
    </source>
</reference>
<dbReference type="AlphaFoldDB" id="A0A412KLW7"/>
<feature type="domain" description="TPM" evidence="3">
    <location>
        <begin position="45"/>
        <end position="162"/>
    </location>
</feature>
<keyword evidence="2" id="KW-0472">Membrane</keyword>
<keyword evidence="2" id="KW-0812">Transmembrane</keyword>
<evidence type="ECO:0000259" key="3">
    <source>
        <dbReference type="Pfam" id="PF04536"/>
    </source>
</evidence>
<evidence type="ECO:0000256" key="1">
    <source>
        <dbReference type="SAM" id="MobiDB-lite"/>
    </source>
</evidence>
<dbReference type="PANTHER" id="PTHR30373:SF2">
    <property type="entry name" value="UPF0603 PROTEIN YGCG"/>
    <property type="match status" value="1"/>
</dbReference>
<dbReference type="EMBL" id="QRVU01000045">
    <property type="protein sequence ID" value="RGS69744.1"/>
    <property type="molecule type" value="Genomic_DNA"/>
</dbReference>
<feature type="transmembrane region" description="Helical" evidence="2">
    <location>
        <begin position="191"/>
        <end position="212"/>
    </location>
</feature>
<evidence type="ECO:0000313" key="4">
    <source>
        <dbReference type="EMBL" id="RGS69744.1"/>
    </source>
</evidence>
<accession>A0A412KLW7</accession>
<dbReference type="PANTHER" id="PTHR30373">
    <property type="entry name" value="UPF0603 PROTEIN YGCG"/>
    <property type="match status" value="1"/>
</dbReference>
<feature type="region of interest" description="Disordered" evidence="1">
    <location>
        <begin position="255"/>
        <end position="280"/>
    </location>
</feature>
<name>A0A412KLW7_9FIRM</name>
<dbReference type="Gene3D" id="3.10.310.50">
    <property type="match status" value="1"/>
</dbReference>
<dbReference type="Pfam" id="PF04536">
    <property type="entry name" value="TPM_phosphatase"/>
    <property type="match status" value="1"/>
</dbReference>
<sequence>MRENKITRKIFTLLCVLTLIVGLGILNIPVCAEEIPQDRQLPRLVDDADLLTDSEEQELNTELDEISEKQQCDVVVVTENSLDGKSAQDYADDFFDYNGYGYGDEDSGVLFLIGMDERKWAITTYGYGITAFTDYGLEYMEDEFLSYLSDGEYMEAFSKYATLCDDLLTQARDGHPYDVDSDDDKPDVFTMIFWGVVDLLIGFVVAFIMAQVKKSKLKSVKNQVAANAYKKQGSMKVTTKEDRYINSIVTKRLIPRDDEDHGHSGGGGSTTHVSSSGRSHGGRSGWVFNIRLGSPIPMI</sequence>
<protein>
    <submittedName>
        <fullName evidence="4">TPM domain-containing protein</fullName>
    </submittedName>
</protein>
<organism evidence="4 5">
    <name type="scientific">Dorea formicigenerans</name>
    <dbReference type="NCBI Taxonomy" id="39486"/>
    <lineage>
        <taxon>Bacteria</taxon>
        <taxon>Bacillati</taxon>
        <taxon>Bacillota</taxon>
        <taxon>Clostridia</taxon>
        <taxon>Lachnospirales</taxon>
        <taxon>Lachnospiraceae</taxon>
        <taxon>Dorea</taxon>
    </lineage>
</organism>
<evidence type="ECO:0000313" key="5">
    <source>
        <dbReference type="Proteomes" id="UP000285981"/>
    </source>
</evidence>